<keyword evidence="2" id="KW-1185">Reference proteome</keyword>
<dbReference type="KEGG" id="dci:103524500"/>
<dbReference type="Proteomes" id="UP000079169">
    <property type="component" value="Unplaced"/>
</dbReference>
<proteinExistence type="predicted"/>
<keyword evidence="1" id="KW-0812">Transmembrane</keyword>
<dbReference type="AlphaFoldDB" id="A0A1S3DTL8"/>
<gene>
    <name evidence="3" type="primary">LOC103524500</name>
</gene>
<feature type="transmembrane region" description="Helical" evidence="1">
    <location>
        <begin position="41"/>
        <end position="61"/>
    </location>
</feature>
<dbReference type="RefSeq" id="XP_008487739.2">
    <property type="nucleotide sequence ID" value="XM_008489517.3"/>
</dbReference>
<evidence type="ECO:0000313" key="2">
    <source>
        <dbReference type="Proteomes" id="UP000079169"/>
    </source>
</evidence>
<organism evidence="2 3">
    <name type="scientific">Diaphorina citri</name>
    <name type="common">Asian citrus psyllid</name>
    <dbReference type="NCBI Taxonomy" id="121845"/>
    <lineage>
        <taxon>Eukaryota</taxon>
        <taxon>Metazoa</taxon>
        <taxon>Ecdysozoa</taxon>
        <taxon>Arthropoda</taxon>
        <taxon>Hexapoda</taxon>
        <taxon>Insecta</taxon>
        <taxon>Pterygota</taxon>
        <taxon>Neoptera</taxon>
        <taxon>Paraneoptera</taxon>
        <taxon>Hemiptera</taxon>
        <taxon>Sternorrhyncha</taxon>
        <taxon>Psylloidea</taxon>
        <taxon>Psyllidae</taxon>
        <taxon>Diaphorininae</taxon>
        <taxon>Diaphorina</taxon>
    </lineage>
</organism>
<keyword evidence="1" id="KW-0472">Membrane</keyword>
<name>A0A1S3DTL8_DIACI</name>
<feature type="transmembrane region" description="Helical" evidence="1">
    <location>
        <begin position="81"/>
        <end position="104"/>
    </location>
</feature>
<accession>A0A1S3DTL8</accession>
<protein>
    <submittedName>
        <fullName evidence="3">Uncharacterized protein LOC103524500</fullName>
    </submittedName>
</protein>
<dbReference type="GeneID" id="103524500"/>
<evidence type="ECO:0000313" key="3">
    <source>
        <dbReference type="RefSeq" id="XP_008487739.2"/>
    </source>
</evidence>
<feature type="transmembrane region" description="Helical" evidence="1">
    <location>
        <begin position="6"/>
        <end position="29"/>
    </location>
</feature>
<reference evidence="3" key="1">
    <citation type="submission" date="2025-08" db="UniProtKB">
        <authorList>
            <consortium name="RefSeq"/>
        </authorList>
    </citation>
    <scope>IDENTIFICATION</scope>
</reference>
<dbReference type="PaxDb" id="121845-A0A1S3DTL8"/>
<sequence>MKIIFPVILKIIFLLGSLKIIFLALLKIIFPLGMMKIIFPALLKIIFLLGILKLSPLPLILKLKFSFPVVILKNRVFHLTILMKMFNPAFLKVISALVNVISFLEKVIFPPVKVISLQMKVLSPLVKAISLLIHLNITPFLPAN</sequence>
<evidence type="ECO:0000256" key="1">
    <source>
        <dbReference type="SAM" id="Phobius"/>
    </source>
</evidence>
<keyword evidence="1" id="KW-1133">Transmembrane helix</keyword>